<dbReference type="Proteomes" id="UP000299102">
    <property type="component" value="Unassembled WGS sequence"/>
</dbReference>
<proteinExistence type="predicted"/>
<protein>
    <submittedName>
        <fullName evidence="1">Uncharacterized protein</fullName>
    </submittedName>
</protein>
<evidence type="ECO:0000313" key="2">
    <source>
        <dbReference type="Proteomes" id="UP000299102"/>
    </source>
</evidence>
<dbReference type="EMBL" id="BGZK01001334">
    <property type="protein sequence ID" value="GBP77542.1"/>
    <property type="molecule type" value="Genomic_DNA"/>
</dbReference>
<evidence type="ECO:0000313" key="1">
    <source>
        <dbReference type="EMBL" id="GBP77542.1"/>
    </source>
</evidence>
<organism evidence="1 2">
    <name type="scientific">Eumeta variegata</name>
    <name type="common">Bagworm moth</name>
    <name type="synonym">Eumeta japonica</name>
    <dbReference type="NCBI Taxonomy" id="151549"/>
    <lineage>
        <taxon>Eukaryota</taxon>
        <taxon>Metazoa</taxon>
        <taxon>Ecdysozoa</taxon>
        <taxon>Arthropoda</taxon>
        <taxon>Hexapoda</taxon>
        <taxon>Insecta</taxon>
        <taxon>Pterygota</taxon>
        <taxon>Neoptera</taxon>
        <taxon>Endopterygota</taxon>
        <taxon>Lepidoptera</taxon>
        <taxon>Glossata</taxon>
        <taxon>Ditrysia</taxon>
        <taxon>Tineoidea</taxon>
        <taxon>Psychidae</taxon>
        <taxon>Oiketicinae</taxon>
        <taxon>Eumeta</taxon>
    </lineage>
</organism>
<name>A0A4C1YRJ7_EUMVA</name>
<dbReference type="AlphaFoldDB" id="A0A4C1YRJ7"/>
<gene>
    <name evidence="1" type="ORF">EVAR_98995_1</name>
</gene>
<sequence length="284" mass="31886">MCKLITIKCDESEARGARGVGPLIGRAVRDARAREGGRARRTALLYERGPPHLSLSRTTGNIKMYVKLAIDKRNKSCRIAARRPRPRPRPPPSLARAHIFLRSSYFTGFFRRLSRPLYAYSAARRRSGTRRRCGLKDSRCRESTVSLLHHRGAIFSYDLFNSSPKAPRARSAHAGGRCRTPPLRDDYVSTTGNLMYPRRHGAGRYRRASAGSGGRVGGRGLSTFSQLRTELSLNLADLTFPSKASLVTARTFLAFREVRTGWGDSRLPETKKERHASEKYLELV</sequence>
<accession>A0A4C1YRJ7</accession>
<keyword evidence="2" id="KW-1185">Reference proteome</keyword>
<reference evidence="1 2" key="1">
    <citation type="journal article" date="2019" name="Commun. Biol.">
        <title>The bagworm genome reveals a unique fibroin gene that provides high tensile strength.</title>
        <authorList>
            <person name="Kono N."/>
            <person name="Nakamura H."/>
            <person name="Ohtoshi R."/>
            <person name="Tomita M."/>
            <person name="Numata K."/>
            <person name="Arakawa K."/>
        </authorList>
    </citation>
    <scope>NUCLEOTIDE SEQUENCE [LARGE SCALE GENOMIC DNA]</scope>
</reference>
<comment type="caution">
    <text evidence="1">The sequence shown here is derived from an EMBL/GenBank/DDBJ whole genome shotgun (WGS) entry which is preliminary data.</text>
</comment>